<dbReference type="PANTHER" id="PTHR43202">
    <property type="entry name" value="NICOTINATE-NUCLEOTIDE PYROPHOSPHORYLASE"/>
    <property type="match status" value="1"/>
</dbReference>
<accession>A0A4D6HTV4</accession>
<dbReference type="KEGG" id="nbg:DV706_20475"/>
<dbReference type="InterPro" id="IPR053190">
    <property type="entry name" value="NAPRTase-like"/>
</dbReference>
<dbReference type="EMBL" id="CP031308">
    <property type="protein sequence ID" value="QCC56915.1"/>
    <property type="molecule type" value="Genomic_DNA"/>
</dbReference>
<sequence>MFRLFSNADPIDFALDIVEMGENAIAKRGKLPGVMDIYRTPDGEHCVTLTDHEPPADRKPLLEPLIRDGEIVRDFDLEDAATRANTDAETVGFVHPSEKPTR</sequence>
<keyword evidence="1" id="KW-0614">Plasmid</keyword>
<protein>
    <recommendedName>
        <fullName evidence="3">Nicotinate phosphoribosyltransferase</fullName>
    </recommendedName>
</protein>
<dbReference type="InterPro" id="IPR036068">
    <property type="entry name" value="Nicotinate_pribotase-like_C"/>
</dbReference>
<dbReference type="PANTHER" id="PTHR43202:SF1">
    <property type="entry name" value="NICOTINATE PHOSPHORIBOSYLTRANSFERASE"/>
    <property type="match status" value="1"/>
</dbReference>
<dbReference type="GO" id="GO:0009435">
    <property type="term" value="P:NAD+ biosynthetic process"/>
    <property type="evidence" value="ECO:0007669"/>
    <property type="project" value="InterPro"/>
</dbReference>
<dbReference type="AlphaFoldDB" id="A0A4D6HTV4"/>
<evidence type="ECO:0000313" key="1">
    <source>
        <dbReference type="EMBL" id="QCC56915.1"/>
    </source>
</evidence>
<evidence type="ECO:0008006" key="3">
    <source>
        <dbReference type="Google" id="ProtNLM"/>
    </source>
</evidence>
<name>A0A4D6HTV4_9EURY</name>
<proteinExistence type="predicted"/>
<reference evidence="1 2" key="1">
    <citation type="journal article" date="2019" name="Nat. Commun.">
        <title>A new type of DNA phosphorothioation-based antiviral system in archaea.</title>
        <authorList>
            <person name="Xiong L."/>
            <person name="Liu S."/>
            <person name="Chen S."/>
            <person name="Xiao Y."/>
            <person name="Zhu B."/>
            <person name="Gao Y."/>
            <person name="Zhang Y."/>
            <person name="Chen B."/>
            <person name="Luo J."/>
            <person name="Deng Z."/>
            <person name="Chen X."/>
            <person name="Wang L."/>
            <person name="Chen S."/>
        </authorList>
    </citation>
    <scope>NUCLEOTIDE SEQUENCE [LARGE SCALE GENOMIC DNA]</scope>
    <source>
        <strain evidence="1 2">JCM 10635</strain>
        <plasmid evidence="1 2">unnamed3</plasmid>
    </source>
</reference>
<evidence type="ECO:0000313" key="2">
    <source>
        <dbReference type="Proteomes" id="UP000296822"/>
    </source>
</evidence>
<dbReference type="Proteomes" id="UP000296822">
    <property type="component" value="Plasmid unnamed3"/>
</dbReference>
<gene>
    <name evidence="1" type="ORF">DV706_20475</name>
</gene>
<dbReference type="SUPFAM" id="SSF51690">
    <property type="entry name" value="Nicotinate/Quinolinate PRTase C-terminal domain-like"/>
    <property type="match status" value="1"/>
</dbReference>
<geneLocation type="plasmid" evidence="1 2">
    <name>unnamed3</name>
</geneLocation>
<organism evidence="1 2">
    <name type="scientific">Natronorubrum bangense</name>
    <dbReference type="NCBI Taxonomy" id="61858"/>
    <lineage>
        <taxon>Archaea</taxon>
        <taxon>Methanobacteriati</taxon>
        <taxon>Methanobacteriota</taxon>
        <taxon>Stenosarchaea group</taxon>
        <taxon>Halobacteria</taxon>
        <taxon>Halobacteriales</taxon>
        <taxon>Natrialbaceae</taxon>
        <taxon>Natronorubrum</taxon>
    </lineage>
</organism>